<dbReference type="EMBL" id="CAKOGP040002281">
    <property type="protein sequence ID" value="CAJ1966420.1"/>
    <property type="molecule type" value="Genomic_DNA"/>
</dbReference>
<accession>A0AAD2G8W6</accession>
<name>A0AAD2G8W6_9STRA</name>
<evidence type="ECO:0000313" key="2">
    <source>
        <dbReference type="Proteomes" id="UP001295423"/>
    </source>
</evidence>
<gene>
    <name evidence="1" type="ORF">CYCCA115_LOCUS22004</name>
</gene>
<protein>
    <submittedName>
        <fullName evidence="1">Uncharacterized protein</fullName>
    </submittedName>
</protein>
<proteinExistence type="predicted"/>
<sequence length="673" mass="75383">MTEAIASSVEDNRSWHGHWLQFASNVLTIPGKTAKSRYFPALAKKKVHDLFPVRLEDTLNDKAKTADLFCSCKSVFVVEGSLSQVEASDQELEGKEVVICVNPKYPEVTTDRAESFELRCLVSGNLDNRQMFVRHKGQKFWVQNGALHLCRYEGADLHDGAYLGARIAVFCPRRSVGKLTSLKRRYLAAIGGQRCVHCDVHKCPLVLNHHHKKSSENTYKCVCREGWQHNRDEVCGQFGSYLCPYLDCCNISICDNHLSKSRNRCNSVGPEAAMFLSEVGSSFFSNDGVSDDGAFRGRCESSIANHVLPEALGPTAGHELPQDIVGEYGANCIMEDNSDSGSSFGSYDMVAEDNLEEPWNFVAAPTNDEDQQRVVVGDQEHNNSVNRSHVSEHFGAEDIPTTTIPTTTTGTDQCEIAVEHSDSSEFRIPLYVILNQHGHLLTRTNHKLRMNKMHWSITERLVAKAESKVSPLVYAKGQLFPTIFWYSLDDGSIPGAMPTALWSNKQTLKKLGIGSMRDHAKMRVSNPAIPTSVDPAYHFMLLDQLTNLGANGKHTRLVLQRGFCDHQQNDGVSFRDRSDSAELYGDTSENHANVHKLAALVEERRPHYFFTQTCNQKTCSGLRVVREWLISKEAVMLICAKYGLDMDEASQYLRESAALYVSRSWNKVADMWM</sequence>
<keyword evidence="2" id="KW-1185">Reference proteome</keyword>
<evidence type="ECO:0000313" key="1">
    <source>
        <dbReference type="EMBL" id="CAJ1966420.1"/>
    </source>
</evidence>
<reference evidence="1" key="1">
    <citation type="submission" date="2023-08" db="EMBL/GenBank/DDBJ databases">
        <authorList>
            <person name="Audoor S."/>
            <person name="Bilcke G."/>
        </authorList>
    </citation>
    <scope>NUCLEOTIDE SEQUENCE</scope>
</reference>
<organism evidence="1 2">
    <name type="scientific">Cylindrotheca closterium</name>
    <dbReference type="NCBI Taxonomy" id="2856"/>
    <lineage>
        <taxon>Eukaryota</taxon>
        <taxon>Sar</taxon>
        <taxon>Stramenopiles</taxon>
        <taxon>Ochrophyta</taxon>
        <taxon>Bacillariophyta</taxon>
        <taxon>Bacillariophyceae</taxon>
        <taxon>Bacillariophycidae</taxon>
        <taxon>Bacillariales</taxon>
        <taxon>Bacillariaceae</taxon>
        <taxon>Cylindrotheca</taxon>
    </lineage>
</organism>
<dbReference type="Proteomes" id="UP001295423">
    <property type="component" value="Unassembled WGS sequence"/>
</dbReference>
<dbReference type="AlphaFoldDB" id="A0AAD2G8W6"/>
<comment type="caution">
    <text evidence="1">The sequence shown here is derived from an EMBL/GenBank/DDBJ whole genome shotgun (WGS) entry which is preliminary data.</text>
</comment>